<comment type="pathway">
    <text evidence="1 7">Amine and polyamine biosynthesis; betaine biosynthesis via choline pathway [regulation].</text>
</comment>
<dbReference type="GO" id="GO:0003700">
    <property type="term" value="F:DNA-binding transcription factor activity"/>
    <property type="evidence" value="ECO:0007669"/>
    <property type="project" value="UniProtKB-UniRule"/>
</dbReference>
<dbReference type="InterPro" id="IPR036271">
    <property type="entry name" value="Tet_transcr_reg_TetR-rel_C_sf"/>
</dbReference>
<comment type="function">
    <text evidence="7">Repressor involved in choline regulation of the bet genes.</text>
</comment>
<dbReference type="PROSITE" id="PS01081">
    <property type="entry name" value="HTH_TETR_1"/>
    <property type="match status" value="1"/>
</dbReference>
<name>A0A1I2PT85_9GAMM</name>
<keyword evidence="4 7" id="KW-0238">DNA-binding</keyword>
<dbReference type="STRING" id="1045558.SAMN05216175_10472"/>
<dbReference type="PROSITE" id="PS50977">
    <property type="entry name" value="HTH_TETR_2"/>
    <property type="match status" value="1"/>
</dbReference>
<dbReference type="SUPFAM" id="SSF48498">
    <property type="entry name" value="Tetracyclin repressor-like, C-terminal domain"/>
    <property type="match status" value="1"/>
</dbReference>
<dbReference type="HAMAP" id="MF_00768">
    <property type="entry name" value="HTH_type_BetI"/>
    <property type="match status" value="1"/>
</dbReference>
<evidence type="ECO:0000256" key="5">
    <source>
        <dbReference type="ARBA" id="ARBA00023163"/>
    </source>
</evidence>
<reference evidence="11" key="1">
    <citation type="submission" date="2016-10" db="EMBL/GenBank/DDBJ databases">
        <authorList>
            <person name="Varghese N."/>
            <person name="Submissions S."/>
        </authorList>
    </citation>
    <scope>NUCLEOTIDE SEQUENCE [LARGE SCALE GENOMIC DNA]</scope>
    <source>
        <strain evidence="11">CGMCC 1.10971</strain>
    </source>
</reference>
<dbReference type="InterPro" id="IPR017757">
    <property type="entry name" value="Tscrpt_rep_BetI"/>
</dbReference>
<accession>A0A1I2PT85</accession>
<organism evidence="10 11">
    <name type="scientific">Neptunomonas qingdaonensis</name>
    <dbReference type="NCBI Taxonomy" id="1045558"/>
    <lineage>
        <taxon>Bacteria</taxon>
        <taxon>Pseudomonadati</taxon>
        <taxon>Pseudomonadota</taxon>
        <taxon>Gammaproteobacteria</taxon>
        <taxon>Oceanospirillales</taxon>
        <taxon>Oceanospirillaceae</taxon>
        <taxon>Neptunomonas</taxon>
    </lineage>
</organism>
<evidence type="ECO:0000259" key="9">
    <source>
        <dbReference type="PROSITE" id="PS50977"/>
    </source>
</evidence>
<gene>
    <name evidence="7" type="primary">betI</name>
    <name evidence="10" type="ORF">SAMN05216175_10472</name>
</gene>
<evidence type="ECO:0000256" key="4">
    <source>
        <dbReference type="ARBA" id="ARBA00023125"/>
    </source>
</evidence>
<evidence type="ECO:0000256" key="8">
    <source>
        <dbReference type="PROSITE-ProRule" id="PRU00335"/>
    </source>
</evidence>
<dbReference type="GO" id="GO:0045892">
    <property type="term" value="P:negative regulation of DNA-templated transcription"/>
    <property type="evidence" value="ECO:0007669"/>
    <property type="project" value="UniProtKB-UniRule"/>
</dbReference>
<keyword evidence="2 7" id="KW-0678">Repressor</keyword>
<evidence type="ECO:0000256" key="6">
    <source>
        <dbReference type="ARBA" id="ARBA00024936"/>
    </source>
</evidence>
<dbReference type="OrthoDB" id="7618612at2"/>
<dbReference type="InterPro" id="IPR009057">
    <property type="entry name" value="Homeodomain-like_sf"/>
</dbReference>
<dbReference type="NCBIfam" id="NF001978">
    <property type="entry name" value="PRK00767.1"/>
    <property type="match status" value="1"/>
</dbReference>
<protein>
    <recommendedName>
        <fullName evidence="7">HTH-type transcriptional regulator BetI</fullName>
    </recommendedName>
</protein>
<evidence type="ECO:0000256" key="1">
    <source>
        <dbReference type="ARBA" id="ARBA00004719"/>
    </source>
</evidence>
<comment type="function">
    <text evidence="6">Repressor involved in the biosynthesis of the osmoprotectant glycine betaine. It represses transcription of the choline transporter BetT and the genes of BetAB involved in the synthesis of glycine betaine.</text>
</comment>
<dbReference type="Gene3D" id="1.10.357.10">
    <property type="entry name" value="Tetracycline Repressor, domain 2"/>
    <property type="match status" value="1"/>
</dbReference>
<dbReference type="Pfam" id="PF00440">
    <property type="entry name" value="TetR_N"/>
    <property type="match status" value="1"/>
</dbReference>
<dbReference type="NCBIfam" id="TIGR03384">
    <property type="entry name" value="betaine_BetI"/>
    <property type="match status" value="1"/>
</dbReference>
<dbReference type="AlphaFoldDB" id="A0A1I2PT85"/>
<evidence type="ECO:0000313" key="10">
    <source>
        <dbReference type="EMBL" id="SFG19485.1"/>
    </source>
</evidence>
<feature type="DNA-binding region" description="H-T-H motif" evidence="7 8">
    <location>
        <begin position="31"/>
        <end position="50"/>
    </location>
</feature>
<proteinExistence type="inferred from homology"/>
<evidence type="ECO:0000256" key="3">
    <source>
        <dbReference type="ARBA" id="ARBA00023015"/>
    </source>
</evidence>
<evidence type="ECO:0000256" key="2">
    <source>
        <dbReference type="ARBA" id="ARBA00022491"/>
    </source>
</evidence>
<keyword evidence="5 7" id="KW-0804">Transcription</keyword>
<dbReference type="SUPFAM" id="SSF46689">
    <property type="entry name" value="Homeodomain-like"/>
    <property type="match status" value="1"/>
</dbReference>
<dbReference type="EMBL" id="FOOU01000004">
    <property type="protein sequence ID" value="SFG19485.1"/>
    <property type="molecule type" value="Genomic_DNA"/>
</dbReference>
<feature type="domain" description="HTH tetR-type" evidence="9">
    <location>
        <begin position="8"/>
        <end position="68"/>
    </location>
</feature>
<dbReference type="UniPathway" id="UPA00529"/>
<dbReference type="GO" id="GO:0019285">
    <property type="term" value="P:glycine betaine biosynthetic process from choline"/>
    <property type="evidence" value="ECO:0007669"/>
    <property type="project" value="UniProtKB-UniRule"/>
</dbReference>
<evidence type="ECO:0000256" key="7">
    <source>
        <dbReference type="HAMAP-Rule" id="MF_00768"/>
    </source>
</evidence>
<dbReference type="RefSeq" id="WP_090726313.1">
    <property type="nucleotide sequence ID" value="NZ_FOOU01000004.1"/>
</dbReference>
<dbReference type="InterPro" id="IPR023772">
    <property type="entry name" value="DNA-bd_HTH_TetR-type_CS"/>
</dbReference>
<dbReference type="InterPro" id="IPR039538">
    <property type="entry name" value="BetI_C"/>
</dbReference>
<keyword evidence="11" id="KW-1185">Reference proteome</keyword>
<dbReference type="Proteomes" id="UP000198623">
    <property type="component" value="Unassembled WGS sequence"/>
</dbReference>
<dbReference type="InterPro" id="IPR001647">
    <property type="entry name" value="HTH_TetR"/>
</dbReference>
<evidence type="ECO:0000313" key="11">
    <source>
        <dbReference type="Proteomes" id="UP000198623"/>
    </source>
</evidence>
<sequence>MPKVGMPEIRKPQLINATMEAINSVGLHKASVAMISSYAGVSPAIINHYFGGKNGLLEATMRSVLQQLSHGVKIRLQEIPQDDVVGRIKAIVGGNFDPRQLESKVVKTWLAFWSLAMHDPALYRLQRVNEKRLLSHLVLELKQVLPPDRALFVAQSIAALIDGIWLRGALTPTGIDSNLAQRLIIDYLEQQLPADVVAKHKSSKNRSVSKSP</sequence>
<dbReference type="Pfam" id="PF13977">
    <property type="entry name" value="TetR_C_6"/>
    <property type="match status" value="1"/>
</dbReference>
<keyword evidence="3 7" id="KW-0805">Transcription regulation</keyword>
<dbReference type="GO" id="GO:0003677">
    <property type="term" value="F:DNA binding"/>
    <property type="evidence" value="ECO:0007669"/>
    <property type="project" value="UniProtKB-UniRule"/>
</dbReference>